<dbReference type="InterPro" id="IPR001878">
    <property type="entry name" value="Znf_CCHC"/>
</dbReference>
<organism evidence="3 4">
    <name type="scientific">Saprolegnia diclina (strain VS20)</name>
    <dbReference type="NCBI Taxonomy" id="1156394"/>
    <lineage>
        <taxon>Eukaryota</taxon>
        <taxon>Sar</taxon>
        <taxon>Stramenopiles</taxon>
        <taxon>Oomycota</taxon>
        <taxon>Saprolegniomycetes</taxon>
        <taxon>Saprolegniales</taxon>
        <taxon>Saprolegniaceae</taxon>
        <taxon>Saprolegnia</taxon>
    </lineage>
</organism>
<evidence type="ECO:0000256" key="1">
    <source>
        <dbReference type="SAM" id="MobiDB-lite"/>
    </source>
</evidence>
<reference evidence="3 4" key="1">
    <citation type="submission" date="2012-04" db="EMBL/GenBank/DDBJ databases">
        <title>The Genome Sequence of Saprolegnia declina VS20.</title>
        <authorList>
            <consortium name="The Broad Institute Genome Sequencing Platform"/>
            <person name="Russ C."/>
            <person name="Nusbaum C."/>
            <person name="Tyler B."/>
            <person name="van West P."/>
            <person name="Dieguez-Uribeondo J."/>
            <person name="de Bruijn I."/>
            <person name="Tripathy S."/>
            <person name="Jiang R."/>
            <person name="Young S.K."/>
            <person name="Zeng Q."/>
            <person name="Gargeya S."/>
            <person name="Fitzgerald M."/>
            <person name="Haas B."/>
            <person name="Abouelleil A."/>
            <person name="Alvarado L."/>
            <person name="Arachchi H.M."/>
            <person name="Berlin A."/>
            <person name="Chapman S.B."/>
            <person name="Goldberg J."/>
            <person name="Griggs A."/>
            <person name="Gujja S."/>
            <person name="Hansen M."/>
            <person name="Howarth C."/>
            <person name="Imamovic A."/>
            <person name="Larimer J."/>
            <person name="McCowen C."/>
            <person name="Montmayeur A."/>
            <person name="Murphy C."/>
            <person name="Neiman D."/>
            <person name="Pearson M."/>
            <person name="Priest M."/>
            <person name="Roberts A."/>
            <person name="Saif S."/>
            <person name="Shea T."/>
            <person name="Sisk P."/>
            <person name="Sykes S."/>
            <person name="Wortman J."/>
            <person name="Nusbaum C."/>
            <person name="Birren B."/>
        </authorList>
    </citation>
    <scope>NUCLEOTIDE SEQUENCE [LARGE SCALE GENOMIC DNA]</scope>
    <source>
        <strain evidence="3 4">VS20</strain>
    </source>
</reference>
<dbReference type="VEuPathDB" id="FungiDB:SDRG_10389"/>
<feature type="domain" description="CCHC-type" evidence="2">
    <location>
        <begin position="633"/>
        <end position="649"/>
    </location>
</feature>
<dbReference type="EMBL" id="JH767166">
    <property type="protein sequence ID" value="EQC31871.1"/>
    <property type="molecule type" value="Genomic_DNA"/>
</dbReference>
<evidence type="ECO:0000259" key="2">
    <source>
        <dbReference type="SMART" id="SM00343"/>
    </source>
</evidence>
<evidence type="ECO:0000313" key="3">
    <source>
        <dbReference type="EMBL" id="EQC31871.1"/>
    </source>
</evidence>
<feature type="region of interest" description="Disordered" evidence="1">
    <location>
        <begin position="261"/>
        <end position="293"/>
    </location>
</feature>
<proteinExistence type="predicted"/>
<feature type="region of interest" description="Disordered" evidence="1">
    <location>
        <begin position="319"/>
        <end position="359"/>
    </location>
</feature>
<evidence type="ECO:0000313" key="4">
    <source>
        <dbReference type="Proteomes" id="UP000030762"/>
    </source>
</evidence>
<dbReference type="Proteomes" id="UP000030762">
    <property type="component" value="Unassembled WGS sequence"/>
</dbReference>
<feature type="domain" description="CCHC-type" evidence="2">
    <location>
        <begin position="442"/>
        <end position="458"/>
    </location>
</feature>
<dbReference type="AlphaFoldDB" id="T0QB35"/>
<dbReference type="GeneID" id="19951116"/>
<dbReference type="RefSeq" id="XP_008614599.1">
    <property type="nucleotide sequence ID" value="XM_008616377.1"/>
</dbReference>
<protein>
    <recommendedName>
        <fullName evidence="2">CCHC-type domain-containing protein</fullName>
    </recommendedName>
</protein>
<feature type="region of interest" description="Disordered" evidence="1">
    <location>
        <begin position="375"/>
        <end position="409"/>
    </location>
</feature>
<keyword evidence="4" id="KW-1185">Reference proteome</keyword>
<dbReference type="GO" id="GO:0003676">
    <property type="term" value="F:nucleic acid binding"/>
    <property type="evidence" value="ECO:0007669"/>
    <property type="project" value="InterPro"/>
</dbReference>
<gene>
    <name evidence="3" type="ORF">SDRG_10389</name>
</gene>
<feature type="domain" description="CCHC-type" evidence="2">
    <location>
        <begin position="525"/>
        <end position="541"/>
    </location>
</feature>
<accession>T0QB35</accession>
<dbReference type="InParanoid" id="T0QB35"/>
<dbReference type="OMA" id="THDESVC"/>
<dbReference type="GO" id="GO:0008270">
    <property type="term" value="F:zinc ion binding"/>
    <property type="evidence" value="ECO:0007669"/>
    <property type="project" value="InterPro"/>
</dbReference>
<dbReference type="SMART" id="SM00343">
    <property type="entry name" value="ZnF_C2HC"/>
    <property type="match status" value="3"/>
</dbReference>
<sequence>MAGRYPGPILTSLDGVAAWRTSFLTCTETDAHIKYYLTKDYLDPSLADAITADDMAQMLRDAKALMPTSRLDDLPPDERAAALAQRRSQYNAHINVFKESLLGSLQAARAKAAAAYLSSAIAPALAVGNRSDPYKLWQRLQRPASSGDVMALLQGVLDLSCEPASGAAFFTSFEAAMAPLTAALLDHEPTIQAIDGIEFDPVAEPWFEAYRAHVADKVQATLLATLFAPELNLQFRAWSKMKLEYRFLRQRVENYLRDLPPGATLKRKQPTAVTPSQAKKPKPANSNDDDAVDVKMEPSTEAPVAPTPTNMMSFAEYHKRRTTASSPPRPSPLVHAAQPPASSNHGRSEPPAHEAAPSAASFLSSLDHLLDESRPVRASRWDTQSDEQSSYYHEEASYMNQPLSSPRPGARRVVAYTETPVERKCLPHEDKYALQEIPVGSTCDYCYSSKHALAQCPALIGDLRRHRVRANFVVPPGLVCPYCALFDDVYAHATADCTRLGADTARGKVHPSYRAVAIRPSQVRGCLYCGADNHMLTRCFKLLQDMRFKRVRSDFVVPVGFLCSYCLLFEHYYTHDESVCKKLKDALVAGKVHKDFVLPPGKSMPKVPGRVVSSAPSLGPPLPRDPLGRPDAMCAYCGATSHTANKCPILLGDVRNHRVRNGFVVPPEYVCAYCHLVQAKVSFHSVSDCPGLRNDMLHRCVDARYVHPDNTPWPTVQSHRSW</sequence>
<name>T0QB35_SAPDV</name>